<dbReference type="Gene3D" id="3.40.50.720">
    <property type="entry name" value="NAD(P)-binding Rossmann-like Domain"/>
    <property type="match status" value="1"/>
</dbReference>
<dbReference type="CDD" id="cd05374">
    <property type="entry name" value="17beta-HSD-like_SDR_c"/>
    <property type="match status" value="1"/>
</dbReference>
<dbReference type="InterPro" id="IPR036291">
    <property type="entry name" value="NAD(P)-bd_dom_sf"/>
</dbReference>
<keyword evidence="2" id="KW-0521">NADP</keyword>
<dbReference type="Proteomes" id="UP001215280">
    <property type="component" value="Unassembled WGS sequence"/>
</dbReference>
<gene>
    <name evidence="5" type="ORF">DFH07DRAFT_752368</name>
</gene>
<organism evidence="5 6">
    <name type="scientific">Mycena maculata</name>
    <dbReference type="NCBI Taxonomy" id="230809"/>
    <lineage>
        <taxon>Eukaryota</taxon>
        <taxon>Fungi</taxon>
        <taxon>Dikarya</taxon>
        <taxon>Basidiomycota</taxon>
        <taxon>Agaricomycotina</taxon>
        <taxon>Agaricomycetes</taxon>
        <taxon>Agaricomycetidae</taxon>
        <taxon>Agaricales</taxon>
        <taxon>Marasmiineae</taxon>
        <taxon>Mycenaceae</taxon>
        <taxon>Mycena</taxon>
    </lineage>
</organism>
<dbReference type="PRINTS" id="PR00080">
    <property type="entry name" value="SDRFAMILY"/>
</dbReference>
<evidence type="ECO:0000256" key="4">
    <source>
        <dbReference type="RuleBase" id="RU000363"/>
    </source>
</evidence>
<dbReference type="PROSITE" id="PS00061">
    <property type="entry name" value="ADH_SHORT"/>
    <property type="match status" value="1"/>
</dbReference>
<dbReference type="GO" id="GO:0016491">
    <property type="term" value="F:oxidoreductase activity"/>
    <property type="evidence" value="ECO:0007669"/>
    <property type="project" value="UniProtKB-KW"/>
</dbReference>
<evidence type="ECO:0000313" key="6">
    <source>
        <dbReference type="Proteomes" id="UP001215280"/>
    </source>
</evidence>
<protein>
    <submittedName>
        <fullName evidence="5">NAD-binding protein</fullName>
    </submittedName>
</protein>
<sequence>MPVAFVTGCSNGGIGAALCRAFLAKGYVVYAAARSVDAMSELTHDNVRKLAVDVTDDESVAKGIEQVYKETDGIDVLVSNAGYSHIGPLLDTPFEEGLKMAETNFFGFVRLVKNVVPRMGQRNKGTVVAIGSILGELATPFQGFYNASKAALHMYTETLRMECEPIGVKVVLVASGSTKSNILANPQAKIFRNLRTLSPRARFIRRWKSRSSTSFMDTDQFASTVICKITTPKPPQYITVGGMVTTWWILKWLSCTTAESILWWAAQKEPKPGTYGPM</sequence>
<dbReference type="InterPro" id="IPR002347">
    <property type="entry name" value="SDR_fam"/>
</dbReference>
<dbReference type="PANTHER" id="PTHR44169:SF6">
    <property type="entry name" value="NADPH-DEPENDENT 1-ACYLDIHYDROXYACETONE PHOSPHATE REDUCTASE"/>
    <property type="match status" value="1"/>
</dbReference>
<name>A0AAD7MZC3_9AGAR</name>
<evidence type="ECO:0000256" key="2">
    <source>
        <dbReference type="ARBA" id="ARBA00022857"/>
    </source>
</evidence>
<comment type="caution">
    <text evidence="5">The sequence shown here is derived from an EMBL/GenBank/DDBJ whole genome shotgun (WGS) entry which is preliminary data.</text>
</comment>
<reference evidence="5" key="1">
    <citation type="submission" date="2023-03" db="EMBL/GenBank/DDBJ databases">
        <title>Massive genome expansion in bonnet fungi (Mycena s.s.) driven by repeated elements and novel gene families across ecological guilds.</title>
        <authorList>
            <consortium name="Lawrence Berkeley National Laboratory"/>
            <person name="Harder C.B."/>
            <person name="Miyauchi S."/>
            <person name="Viragh M."/>
            <person name="Kuo A."/>
            <person name="Thoen E."/>
            <person name="Andreopoulos B."/>
            <person name="Lu D."/>
            <person name="Skrede I."/>
            <person name="Drula E."/>
            <person name="Henrissat B."/>
            <person name="Morin E."/>
            <person name="Kohler A."/>
            <person name="Barry K."/>
            <person name="LaButti K."/>
            <person name="Morin E."/>
            <person name="Salamov A."/>
            <person name="Lipzen A."/>
            <person name="Mereny Z."/>
            <person name="Hegedus B."/>
            <person name="Baldrian P."/>
            <person name="Stursova M."/>
            <person name="Weitz H."/>
            <person name="Taylor A."/>
            <person name="Grigoriev I.V."/>
            <person name="Nagy L.G."/>
            <person name="Martin F."/>
            <person name="Kauserud H."/>
        </authorList>
    </citation>
    <scope>NUCLEOTIDE SEQUENCE</scope>
    <source>
        <strain evidence="5">CBHHK188m</strain>
    </source>
</reference>
<dbReference type="Pfam" id="PF00106">
    <property type="entry name" value="adh_short"/>
    <property type="match status" value="1"/>
</dbReference>
<dbReference type="SUPFAM" id="SSF51735">
    <property type="entry name" value="NAD(P)-binding Rossmann-fold domains"/>
    <property type="match status" value="1"/>
</dbReference>
<evidence type="ECO:0000313" key="5">
    <source>
        <dbReference type="EMBL" id="KAJ7739065.1"/>
    </source>
</evidence>
<keyword evidence="3" id="KW-0560">Oxidoreductase</keyword>
<accession>A0AAD7MZC3</accession>
<evidence type="ECO:0000256" key="3">
    <source>
        <dbReference type="ARBA" id="ARBA00023002"/>
    </source>
</evidence>
<dbReference type="InterPro" id="IPR020904">
    <property type="entry name" value="Sc_DH/Rdtase_CS"/>
</dbReference>
<dbReference type="PRINTS" id="PR00081">
    <property type="entry name" value="GDHRDH"/>
</dbReference>
<keyword evidence="6" id="KW-1185">Reference proteome</keyword>
<proteinExistence type="inferred from homology"/>
<comment type="similarity">
    <text evidence="1 4">Belongs to the short-chain dehydrogenases/reductases (SDR) family.</text>
</comment>
<dbReference type="AlphaFoldDB" id="A0AAD7MZC3"/>
<evidence type="ECO:0000256" key="1">
    <source>
        <dbReference type="ARBA" id="ARBA00006484"/>
    </source>
</evidence>
<dbReference type="EMBL" id="JARJLG010000134">
    <property type="protein sequence ID" value="KAJ7739065.1"/>
    <property type="molecule type" value="Genomic_DNA"/>
</dbReference>
<dbReference type="PANTHER" id="PTHR44169">
    <property type="entry name" value="NADPH-DEPENDENT 1-ACYLDIHYDROXYACETONE PHOSPHATE REDUCTASE"/>
    <property type="match status" value="1"/>
</dbReference>